<dbReference type="Gene3D" id="1.10.220.20">
    <property type="match status" value="1"/>
</dbReference>
<feature type="region of interest" description="Disordered" evidence="7">
    <location>
        <begin position="1046"/>
        <end position="1074"/>
    </location>
</feature>
<name>A0A024TEP8_9STRA</name>
<keyword evidence="4" id="KW-0963">Cytoplasm</keyword>
<sequence length="1853" mass="203949">METLVERSYTKIRKLTGRSQKELRDALDGVLAKIAGKTMRPDEAEIFYPLCLAILGRQPKQASQALDCIEKLISYGYLRGTGPVNAATMAKLPIKEKDEDAAKVTLMDAIVTCICSCNDHHDEEVQLQVLKAVLQAVTSRTCDVHEHSLLKSVRACYHIHLVSKNTMNQTVAKATLQQMVSVVFQRMEHMEETLHSNDAATPPAPVASTAVARDDSNHSLPADDTDALEAEKAEPTHAMYPDVVRALHLHVAVQHRVNSTLAKSSTADLDSTAAAAEDDAAAPKSAPLATTLNAPFPSLFHKDAFLLFRSLCRISMRSLAEDAASTGSSASPGLSNSNPNGPPQGSDDPFAFQSKLVSLDLLLSILNNGGPTFRDSERFITLIKQYLCVSLLQNCTSNYTQIVELSLRVFVVLIAQFKAHLKSEMEVFITNIFLGLLESENSSMEHKLLVLEVLKQICLDGSILGEIFLNYDCDWNSMDLFKRIVDAISKIAKGKKSDSATPTSNAAKQASKVQDTALVLKGLECLTAVVGSLKKVANISDEKRKMDKMLKEEDDDASTATSSSDELAPIVPADDATIATTNQPLAKMSAVEAFDKKKRLQEELAEGILKFNLKPTDGVKFLVAKKYMENTPRDVAKFLHEQSNRLDKTMVGDYLGKEVQYQNGFCLKVLHEFVDMMDYMGLQVDEAIRHFLTGFRLPGESQKIDRMMEKFAERYCSQNPGIFPSADTAFILSFSIIMLQTDLHNPSIPEEKRMTKEGFIRNNRGINNGEDLAPEFLGGIYDRIKSTPISLKEDVELKKRIQVQTGNVQNNDRMRREAYSKEREAMVKNSEALFKRRGPTTPQSGASPSTTSSTPFQLITDDTESSYVRPMFEIVWAPLLACCSVIFETTDSASAITLCIDSFKHAIHLSSRLNMPSERDAFISILAKFTGLATSASREIRWKHVEAVKAVVYIAVHEGNYLGDAWRDVLQCLSHLARLQSIAQGSLSTDQPFLNKQSKSLDESGRVDVAHDVVASTSALKRLARGSSSPMSLNFSSPSAALSSLPSIGGGGGSGASNGIDSDRSLEEENSHRVAGEIDPLQVDRVFSSSVHLTNGAIQDLVLQLCVVSLTECAGISGRGVTVRETNAPRVFSLQKLVEVADMNMHVRSRVVWASVWKVLTRHFTTIGCHDNLGIAMYAIDSLKQLSMKFLEKDELRDFNFQRLFLAPFEIIMANAVATEIRELVLSCVQNMILGRVRNIKSGWKTIWGVLRVAAETYDPAEGEVARPVVAMGFSIAQMILTTHFDRVVSVFVDAIECLLAFAVCGCDDPSDAFMQKMAHDAINVLAVCLTQLATGHVIEQVQTDSPAKRTTFRSHIALRRLHQEDIGHRYQKEESADDLISDAPISPRVTPVTAIYTDSQLHTRLWWPILTALATLGCDKRPEVRQVSLDTLFGSLHLHGPKLSPGLWNIVFKGVLIPLINDLRQLETATSVDAGTAPPVKCCRVALCQVVAIFGQFYDNIGFLPELLFCLGACMTAESNSGLACAAATTLENLLVSHGLKFPENVWGLIADEVRHVMAQIQPTWILSHAAADPSTASSPTADILSPMAQFRSSNFEPPGPPSFISMYPAVMHALKFQFSVVPRNTSAEEGVHRPTSGIPSTTHLLVLLTLQSLLGNVLTTRLKSPMALSPGHASSLLTALKDSYVFARQVNDRLDIRTTCTRAGWVYPLDKPVAMSSSFLPQEMNGKWEYIRVLFAMVEKQVALADTRQLLKELLTRTIGEFLLWSRANSSVDMTTVSTPISPDEQFRSKSYVSVVVDILHALNAWPTAELKLHLPWLYPLVVDLVRSNDHDIRNAVHALLSSKVSQVLAY</sequence>
<feature type="domain" description="SEC7" evidence="8">
    <location>
        <begin position="593"/>
        <end position="787"/>
    </location>
</feature>
<evidence type="ECO:0000259" key="8">
    <source>
        <dbReference type="PROSITE" id="PS50190"/>
    </source>
</evidence>
<dbReference type="FunFam" id="1.10.1000.11:FF:000002">
    <property type="entry name" value="Cytohesin 1"/>
    <property type="match status" value="1"/>
</dbReference>
<dbReference type="VEuPathDB" id="FungiDB:H310_13588"/>
<feature type="region of interest" description="Disordered" evidence="7">
    <location>
        <begin position="194"/>
        <end position="223"/>
    </location>
</feature>
<dbReference type="CDD" id="cd00171">
    <property type="entry name" value="Sec7"/>
    <property type="match status" value="1"/>
</dbReference>
<dbReference type="Pfam" id="PF01369">
    <property type="entry name" value="Sec7"/>
    <property type="match status" value="1"/>
</dbReference>
<dbReference type="InterPro" id="IPR032629">
    <property type="entry name" value="DCB_dom"/>
</dbReference>
<dbReference type="GeneID" id="20090638"/>
<proteinExistence type="predicted"/>
<dbReference type="GO" id="GO:0005737">
    <property type="term" value="C:cytoplasm"/>
    <property type="evidence" value="ECO:0007669"/>
    <property type="project" value="UniProtKB-SubCell"/>
</dbReference>
<feature type="compositionally biased region" description="Basic and acidic residues" evidence="7">
    <location>
        <begin position="1061"/>
        <end position="1074"/>
    </location>
</feature>
<feature type="region of interest" description="Disordered" evidence="7">
    <location>
        <begin position="830"/>
        <end position="856"/>
    </location>
</feature>
<evidence type="ECO:0000256" key="3">
    <source>
        <dbReference type="ARBA" id="ARBA00022448"/>
    </source>
</evidence>
<dbReference type="STRING" id="157072.A0A024TEP8"/>
<organism evidence="9">
    <name type="scientific">Aphanomyces invadans</name>
    <dbReference type="NCBI Taxonomy" id="157072"/>
    <lineage>
        <taxon>Eukaryota</taxon>
        <taxon>Sar</taxon>
        <taxon>Stramenopiles</taxon>
        <taxon>Oomycota</taxon>
        <taxon>Saprolegniomycetes</taxon>
        <taxon>Saprolegniales</taxon>
        <taxon>Verrucalvaceae</taxon>
        <taxon>Aphanomyces</taxon>
    </lineage>
</organism>
<dbReference type="Pfam" id="PF16213">
    <property type="entry name" value="DCB"/>
    <property type="match status" value="1"/>
</dbReference>
<feature type="compositionally biased region" description="Low complexity" evidence="7">
    <location>
        <begin position="839"/>
        <end position="855"/>
    </location>
</feature>
<dbReference type="GO" id="GO:0016020">
    <property type="term" value="C:membrane"/>
    <property type="evidence" value="ECO:0007669"/>
    <property type="project" value="UniProtKB-SubCell"/>
</dbReference>
<dbReference type="Gene3D" id="1.10.1000.11">
    <property type="entry name" value="Arf Nucleotide-binding Site Opener,domain 2"/>
    <property type="match status" value="1"/>
</dbReference>
<feature type="region of interest" description="Disordered" evidence="7">
    <location>
        <begin position="325"/>
        <end position="347"/>
    </location>
</feature>
<dbReference type="InterPro" id="IPR015403">
    <property type="entry name" value="Mon2/Sec7/BIG1-like_HDS"/>
</dbReference>
<protein>
    <recommendedName>
        <fullName evidence="8">SEC7 domain-containing protein</fullName>
    </recommendedName>
</protein>
<dbReference type="GO" id="GO:0015031">
    <property type="term" value="P:protein transport"/>
    <property type="evidence" value="ECO:0007669"/>
    <property type="project" value="UniProtKB-KW"/>
</dbReference>
<dbReference type="RefSeq" id="XP_008879363.1">
    <property type="nucleotide sequence ID" value="XM_008881141.1"/>
</dbReference>
<dbReference type="GO" id="GO:0032012">
    <property type="term" value="P:regulation of ARF protein signal transduction"/>
    <property type="evidence" value="ECO:0007669"/>
    <property type="project" value="InterPro"/>
</dbReference>
<dbReference type="eggNOG" id="KOG0929">
    <property type="taxonomic scope" value="Eukaryota"/>
</dbReference>
<dbReference type="InterPro" id="IPR046455">
    <property type="entry name" value="Sec7/BIG1-like_C"/>
</dbReference>
<dbReference type="Pfam" id="PF09324">
    <property type="entry name" value="Sec7-like_HDS"/>
    <property type="match status" value="1"/>
</dbReference>
<evidence type="ECO:0000256" key="7">
    <source>
        <dbReference type="SAM" id="MobiDB-lite"/>
    </source>
</evidence>
<feature type="compositionally biased region" description="Low complexity" evidence="7">
    <location>
        <begin position="325"/>
        <end position="346"/>
    </location>
</feature>
<dbReference type="EMBL" id="KI914004">
    <property type="protein sequence ID" value="ETV92066.1"/>
    <property type="molecule type" value="Genomic_DNA"/>
</dbReference>
<dbReference type="OrthoDB" id="430364at2759"/>
<dbReference type="InterPro" id="IPR016024">
    <property type="entry name" value="ARM-type_fold"/>
</dbReference>
<dbReference type="InterPro" id="IPR000904">
    <property type="entry name" value="Sec7_dom"/>
</dbReference>
<gene>
    <name evidence="9" type="ORF">H310_13588</name>
</gene>
<dbReference type="SUPFAM" id="SSF48371">
    <property type="entry name" value="ARM repeat"/>
    <property type="match status" value="1"/>
</dbReference>
<keyword evidence="5" id="KW-0653">Protein transport</keyword>
<evidence type="ECO:0000256" key="5">
    <source>
        <dbReference type="ARBA" id="ARBA00022927"/>
    </source>
</evidence>
<evidence type="ECO:0000256" key="2">
    <source>
        <dbReference type="ARBA" id="ARBA00004496"/>
    </source>
</evidence>
<dbReference type="PANTHER" id="PTHR10663">
    <property type="entry name" value="GUANYL-NUCLEOTIDE EXCHANGE FACTOR"/>
    <property type="match status" value="1"/>
</dbReference>
<dbReference type="Pfam" id="PF20252">
    <property type="entry name" value="BIG2_C"/>
    <property type="match status" value="1"/>
</dbReference>
<dbReference type="InterPro" id="IPR035999">
    <property type="entry name" value="Sec7_dom_sf"/>
</dbReference>
<dbReference type="SUPFAM" id="SSF48425">
    <property type="entry name" value="Sec7 domain"/>
    <property type="match status" value="1"/>
</dbReference>
<dbReference type="PROSITE" id="PS50190">
    <property type="entry name" value="SEC7"/>
    <property type="match status" value="1"/>
</dbReference>
<dbReference type="Pfam" id="PF12783">
    <property type="entry name" value="Sec7-like_HUS"/>
    <property type="match status" value="1"/>
</dbReference>
<dbReference type="PANTHER" id="PTHR10663:SF375">
    <property type="entry name" value="LD29171P"/>
    <property type="match status" value="1"/>
</dbReference>
<evidence type="ECO:0000256" key="6">
    <source>
        <dbReference type="ARBA" id="ARBA00023136"/>
    </source>
</evidence>
<comment type="subcellular location">
    <subcellularLocation>
        <location evidence="2">Cytoplasm</location>
    </subcellularLocation>
    <subcellularLocation>
        <location evidence="1">Membrane</location>
    </subcellularLocation>
</comment>
<evidence type="ECO:0000256" key="4">
    <source>
        <dbReference type="ARBA" id="ARBA00022490"/>
    </source>
</evidence>
<dbReference type="InterPro" id="IPR032691">
    <property type="entry name" value="Mon2/Sec7/BIG1-like_HUS"/>
</dbReference>
<reference evidence="9" key="1">
    <citation type="submission" date="2013-12" db="EMBL/GenBank/DDBJ databases">
        <title>The Genome Sequence of Aphanomyces invadans NJM9701.</title>
        <authorList>
            <consortium name="The Broad Institute Genomics Platform"/>
            <person name="Russ C."/>
            <person name="Tyler B."/>
            <person name="van West P."/>
            <person name="Dieguez-Uribeondo J."/>
            <person name="Young S.K."/>
            <person name="Zeng Q."/>
            <person name="Gargeya S."/>
            <person name="Fitzgerald M."/>
            <person name="Abouelleil A."/>
            <person name="Alvarado L."/>
            <person name="Chapman S.B."/>
            <person name="Gainer-Dewar J."/>
            <person name="Goldberg J."/>
            <person name="Griggs A."/>
            <person name="Gujja S."/>
            <person name="Hansen M."/>
            <person name="Howarth C."/>
            <person name="Imamovic A."/>
            <person name="Ireland A."/>
            <person name="Larimer J."/>
            <person name="McCowan C."/>
            <person name="Murphy C."/>
            <person name="Pearson M."/>
            <person name="Poon T.W."/>
            <person name="Priest M."/>
            <person name="Roberts A."/>
            <person name="Saif S."/>
            <person name="Shea T."/>
            <person name="Sykes S."/>
            <person name="Wortman J."/>
            <person name="Nusbaum C."/>
            <person name="Birren B."/>
        </authorList>
    </citation>
    <scope>NUCLEOTIDE SEQUENCE [LARGE SCALE GENOMIC DNA]</scope>
    <source>
        <strain evidence="9">NJM9701</strain>
    </source>
</reference>
<accession>A0A024TEP8</accession>
<keyword evidence="6" id="KW-0472">Membrane</keyword>
<evidence type="ECO:0000313" key="9">
    <source>
        <dbReference type="EMBL" id="ETV92066.1"/>
    </source>
</evidence>
<dbReference type="GO" id="GO:0005085">
    <property type="term" value="F:guanyl-nucleotide exchange factor activity"/>
    <property type="evidence" value="ECO:0007669"/>
    <property type="project" value="InterPro"/>
</dbReference>
<keyword evidence="3" id="KW-0813">Transport</keyword>
<dbReference type="InterPro" id="IPR023394">
    <property type="entry name" value="Sec7_C_sf"/>
</dbReference>
<evidence type="ECO:0000256" key="1">
    <source>
        <dbReference type="ARBA" id="ARBA00004370"/>
    </source>
</evidence>
<dbReference type="SMART" id="SM00222">
    <property type="entry name" value="Sec7"/>
    <property type="match status" value="1"/>
</dbReference>